<dbReference type="EMBL" id="BNJK01000001">
    <property type="protein sequence ID" value="GHO95831.1"/>
    <property type="molecule type" value="Genomic_DNA"/>
</dbReference>
<evidence type="ECO:0008006" key="4">
    <source>
        <dbReference type="Google" id="ProtNLM"/>
    </source>
</evidence>
<accession>A0A8J3IJU8</accession>
<comment type="caution">
    <text evidence="2">The sequence shown here is derived from an EMBL/GenBank/DDBJ whole genome shotgun (WGS) entry which is preliminary data.</text>
</comment>
<name>A0A8J3IJU8_9CHLR</name>
<keyword evidence="3" id="KW-1185">Reference proteome</keyword>
<dbReference type="Pfam" id="PF08592">
    <property type="entry name" value="Anthrone_oxy"/>
    <property type="match status" value="1"/>
</dbReference>
<sequence>MVVNIVRFVSMTCAALAFGLTFAHDLEIPGKEQLSGAEWWRVQQTFYGGFAVVGGGAEVLGLISSGLLAYLLRKRRTALILALVAIVSFAGMLAVFAFGNNPLNQQVASWKPESLPVTWSEVRTAWDRFHAASSVLAALALTSLLIAMLRVTSPSLAER</sequence>
<dbReference type="AlphaFoldDB" id="A0A8J3IJU8"/>
<feature type="transmembrane region" description="Helical" evidence="1">
    <location>
        <begin position="79"/>
        <end position="99"/>
    </location>
</feature>
<gene>
    <name evidence="2" type="ORF">KSF_058790</name>
</gene>
<evidence type="ECO:0000313" key="3">
    <source>
        <dbReference type="Proteomes" id="UP000597444"/>
    </source>
</evidence>
<feature type="transmembrane region" description="Helical" evidence="1">
    <location>
        <begin position="47"/>
        <end position="72"/>
    </location>
</feature>
<dbReference type="RefSeq" id="WP_220206490.1">
    <property type="nucleotide sequence ID" value="NZ_BNJK01000001.1"/>
</dbReference>
<keyword evidence="1" id="KW-1133">Transmembrane helix</keyword>
<organism evidence="2 3">
    <name type="scientific">Reticulibacter mediterranei</name>
    <dbReference type="NCBI Taxonomy" id="2778369"/>
    <lineage>
        <taxon>Bacteria</taxon>
        <taxon>Bacillati</taxon>
        <taxon>Chloroflexota</taxon>
        <taxon>Ktedonobacteria</taxon>
        <taxon>Ktedonobacterales</taxon>
        <taxon>Reticulibacteraceae</taxon>
        <taxon>Reticulibacter</taxon>
    </lineage>
</organism>
<proteinExistence type="predicted"/>
<protein>
    <recommendedName>
        <fullName evidence="4">DUF1772 domain-containing protein</fullName>
    </recommendedName>
</protein>
<evidence type="ECO:0000313" key="2">
    <source>
        <dbReference type="EMBL" id="GHO95831.1"/>
    </source>
</evidence>
<keyword evidence="1" id="KW-0812">Transmembrane</keyword>
<feature type="transmembrane region" description="Helical" evidence="1">
    <location>
        <begin position="129"/>
        <end position="149"/>
    </location>
</feature>
<dbReference type="Proteomes" id="UP000597444">
    <property type="component" value="Unassembled WGS sequence"/>
</dbReference>
<evidence type="ECO:0000256" key="1">
    <source>
        <dbReference type="SAM" id="Phobius"/>
    </source>
</evidence>
<reference evidence="2" key="1">
    <citation type="submission" date="2020-10" db="EMBL/GenBank/DDBJ databases">
        <title>Taxonomic study of unclassified bacteria belonging to the class Ktedonobacteria.</title>
        <authorList>
            <person name="Yabe S."/>
            <person name="Wang C.M."/>
            <person name="Zheng Y."/>
            <person name="Sakai Y."/>
            <person name="Cavaletti L."/>
            <person name="Monciardini P."/>
            <person name="Donadio S."/>
        </authorList>
    </citation>
    <scope>NUCLEOTIDE SEQUENCE</scope>
    <source>
        <strain evidence="2">ID150040</strain>
    </source>
</reference>
<dbReference type="InterPro" id="IPR013901">
    <property type="entry name" value="Anthrone_oxy"/>
</dbReference>
<keyword evidence="1" id="KW-0472">Membrane</keyword>